<reference evidence="9" key="1">
    <citation type="journal article" date="2021" name="Evol. Appl.">
        <title>The genome of the Pyrenean desman and the effects of bottlenecks and inbreeding on the genomic landscape of an endangered species.</title>
        <authorList>
            <person name="Escoda L."/>
            <person name="Castresana J."/>
        </authorList>
    </citation>
    <scope>NUCLEOTIDE SEQUENCE</scope>
    <source>
        <strain evidence="9">IBE-C5619</strain>
    </source>
</reference>
<dbReference type="SUPFAM" id="SSF109732">
    <property type="entry name" value="HBS1-like domain"/>
    <property type="match status" value="1"/>
</dbReference>
<dbReference type="Gene3D" id="1.10.8.10">
    <property type="entry name" value="DNA helicase RuvA subunit, C-terminal domain"/>
    <property type="match status" value="1"/>
</dbReference>
<evidence type="ECO:0000259" key="8">
    <source>
        <dbReference type="Pfam" id="PF08938"/>
    </source>
</evidence>
<evidence type="ECO:0000256" key="2">
    <source>
        <dbReference type="ARBA" id="ARBA00022490"/>
    </source>
</evidence>
<keyword evidence="5" id="KW-0378">Hydrolase</keyword>
<evidence type="ECO:0000256" key="6">
    <source>
        <dbReference type="ARBA" id="ARBA00022917"/>
    </source>
</evidence>
<dbReference type="GO" id="GO:0003746">
    <property type="term" value="F:translation elongation factor activity"/>
    <property type="evidence" value="ECO:0007669"/>
    <property type="project" value="UniProtKB-KW"/>
</dbReference>
<evidence type="ECO:0000256" key="3">
    <source>
        <dbReference type="ARBA" id="ARBA00022553"/>
    </source>
</evidence>
<evidence type="ECO:0000313" key="9">
    <source>
        <dbReference type="EMBL" id="KAG8510888.1"/>
    </source>
</evidence>
<feature type="compositionally biased region" description="Low complexity" evidence="7">
    <location>
        <begin position="477"/>
        <end position="490"/>
    </location>
</feature>
<proteinExistence type="predicted"/>
<comment type="caution">
    <text evidence="9">The sequence shown here is derived from an EMBL/GenBank/DDBJ whole genome shotgun (WGS) entry which is preliminary data.</text>
</comment>
<evidence type="ECO:0000256" key="4">
    <source>
        <dbReference type="ARBA" id="ARBA00022768"/>
    </source>
</evidence>
<accession>A0A8J5ZVV0</accession>
<dbReference type="InterPro" id="IPR037189">
    <property type="entry name" value="HBS1-like_N_sf"/>
</dbReference>
<feature type="domain" description="HBS1-like protein N-terminal" evidence="8">
    <location>
        <begin position="46"/>
        <end position="124"/>
    </location>
</feature>
<keyword evidence="6" id="KW-0648">Protein biosynthesis</keyword>
<evidence type="ECO:0000256" key="5">
    <source>
        <dbReference type="ARBA" id="ARBA00022801"/>
    </source>
</evidence>
<comment type="subcellular location">
    <subcellularLocation>
        <location evidence="1">Cytoplasm</location>
    </subcellularLocation>
</comment>
<keyword evidence="4" id="KW-0251">Elongation factor</keyword>
<dbReference type="InterPro" id="IPR015033">
    <property type="entry name" value="HBS1-like_N"/>
</dbReference>
<name>A0A8J5ZVV0_GALPY</name>
<evidence type="ECO:0000256" key="7">
    <source>
        <dbReference type="SAM" id="MobiDB-lite"/>
    </source>
</evidence>
<keyword evidence="2" id="KW-0963">Cytoplasm</keyword>
<dbReference type="GO" id="GO:0005737">
    <property type="term" value="C:cytoplasm"/>
    <property type="evidence" value="ECO:0007669"/>
    <property type="project" value="UniProtKB-SubCell"/>
</dbReference>
<dbReference type="OrthoDB" id="342024at2759"/>
<feature type="region of interest" description="Disordered" evidence="7">
    <location>
        <begin position="465"/>
        <end position="505"/>
    </location>
</feature>
<keyword evidence="3" id="KW-0597">Phosphoprotein</keyword>
<protein>
    <submittedName>
        <fullName evidence="9">HBS1-like protein</fullName>
    </submittedName>
</protein>
<sequence length="591" mass="65415">MARHRNVRGYNYDEDFEDDDLYGQSVEDDYCISPSTAAQFIYSRRDEPSEEYDYEDMKDSSNSVLGHQLSGIDQARLYSCLDHMREVLGDAVPDDILIEAVLKNKFDVQKALSVVLDQDKLQNLKVKSEGTISTGKLAKVAKYGYHNSSAVPSHYLLHKKKKLSRPRSEKKLESCKLTKELSLADLIDDVPRNSCKPQPSCRLSSPDSLEGLLSKNLDADLLRPDASERVLKDDSAFKEIPDLKSLMIKNTAPNSSLFIQNKSGTDFQNIPVQTSLGSLNNPLHLTSSLENTAFDNLNASKMTEIGDVSSVEQSAKNYILKNDNLQFSQCENPSLAELFQEHKKNNPSQCLTLSDTSNQSSASLTDLCLGSFPLSQLATRSNSSTGISELTGSLSSLTFHKTSPTRDLENLSLSDLIAKTIDIDNSQIEKDSFKLGLPEMSSSGIDSNIDLSVLIKTPDFIPKPVVDQSVAPTPGTKSLSSKSGKNSNSAKDNKKNNKGSLTRKPPFSLSWTKALAARPSAFASTLCLRYPLKSCKRRTLDLYKTFLYSRQVQDIKDKEISPLITITPFDFKSASPDDIVKANQKKAFTRE</sequence>
<organism evidence="9 10">
    <name type="scientific">Galemys pyrenaicus</name>
    <name type="common">Iberian desman</name>
    <name type="synonym">Pyrenean desman</name>
    <dbReference type="NCBI Taxonomy" id="202257"/>
    <lineage>
        <taxon>Eukaryota</taxon>
        <taxon>Metazoa</taxon>
        <taxon>Chordata</taxon>
        <taxon>Craniata</taxon>
        <taxon>Vertebrata</taxon>
        <taxon>Euteleostomi</taxon>
        <taxon>Mammalia</taxon>
        <taxon>Eutheria</taxon>
        <taxon>Laurasiatheria</taxon>
        <taxon>Eulipotyphla</taxon>
        <taxon>Talpidae</taxon>
        <taxon>Galemys</taxon>
    </lineage>
</organism>
<dbReference type="FunFam" id="1.10.8.10:FF:000039">
    <property type="entry name" value="HBS1-like translational GTPase"/>
    <property type="match status" value="1"/>
</dbReference>
<dbReference type="Pfam" id="PF08938">
    <property type="entry name" value="HBS1_N"/>
    <property type="match status" value="1"/>
</dbReference>
<dbReference type="Proteomes" id="UP000700334">
    <property type="component" value="Unassembled WGS sequence"/>
</dbReference>
<dbReference type="GO" id="GO:0016787">
    <property type="term" value="F:hydrolase activity"/>
    <property type="evidence" value="ECO:0007669"/>
    <property type="project" value="UniProtKB-KW"/>
</dbReference>
<keyword evidence="10" id="KW-1185">Reference proteome</keyword>
<gene>
    <name evidence="9" type="ORF">J0S82_010573</name>
</gene>
<dbReference type="AlphaFoldDB" id="A0A8J5ZVV0"/>
<evidence type="ECO:0000313" key="10">
    <source>
        <dbReference type="Proteomes" id="UP000700334"/>
    </source>
</evidence>
<evidence type="ECO:0000256" key="1">
    <source>
        <dbReference type="ARBA" id="ARBA00004496"/>
    </source>
</evidence>
<dbReference type="EMBL" id="JAGFMF010011861">
    <property type="protein sequence ID" value="KAG8510888.1"/>
    <property type="molecule type" value="Genomic_DNA"/>
</dbReference>